<accession>A0A6M8HS40</accession>
<protein>
    <submittedName>
        <fullName evidence="2">DUF1329 domain-containing protein</fullName>
    </submittedName>
</protein>
<dbReference type="Pfam" id="PF07044">
    <property type="entry name" value="DUF1329"/>
    <property type="match status" value="1"/>
</dbReference>
<feature type="chain" id="PRO_5027046478" evidence="1">
    <location>
        <begin position="25"/>
        <end position="459"/>
    </location>
</feature>
<reference evidence="2 3" key="1">
    <citation type="journal article" date="2014" name="World J. Microbiol. Biotechnol.">
        <title>Biodiversity and physiological characteristics of Antarctic and Arctic lichens-associated bacteria.</title>
        <authorList>
            <person name="Lee Y.M."/>
            <person name="Kim E.H."/>
            <person name="Lee H.K."/>
            <person name="Hong S.G."/>
        </authorList>
    </citation>
    <scope>NUCLEOTIDE SEQUENCE [LARGE SCALE GENOMIC DNA]</scope>
    <source>
        <strain evidence="2 3">PAMC 26569</strain>
    </source>
</reference>
<name>A0A6M8HS40_9PROT</name>
<gene>
    <name evidence="2" type="ORF">HN018_14000</name>
</gene>
<evidence type="ECO:0000313" key="3">
    <source>
        <dbReference type="Proteomes" id="UP000500767"/>
    </source>
</evidence>
<keyword evidence="3" id="KW-1185">Reference proteome</keyword>
<organism evidence="2 3">
    <name type="scientific">Lichenicola cladoniae</name>
    <dbReference type="NCBI Taxonomy" id="1484109"/>
    <lineage>
        <taxon>Bacteria</taxon>
        <taxon>Pseudomonadati</taxon>
        <taxon>Pseudomonadota</taxon>
        <taxon>Alphaproteobacteria</taxon>
        <taxon>Acetobacterales</taxon>
        <taxon>Acetobacteraceae</taxon>
        <taxon>Lichenicola</taxon>
    </lineage>
</organism>
<dbReference type="InterPro" id="IPR010752">
    <property type="entry name" value="DUF1329"/>
</dbReference>
<proteinExistence type="predicted"/>
<dbReference type="Gene3D" id="2.50.20.10">
    <property type="entry name" value="Lipoprotein localisation LolA/LolB/LppX"/>
    <property type="match status" value="1"/>
</dbReference>
<feature type="signal peptide" evidence="1">
    <location>
        <begin position="1"/>
        <end position="24"/>
    </location>
</feature>
<dbReference type="RefSeq" id="WP_171833463.1">
    <property type="nucleotide sequence ID" value="NZ_CP053708.1"/>
</dbReference>
<dbReference type="Proteomes" id="UP000500767">
    <property type="component" value="Chromosome"/>
</dbReference>
<dbReference type="AlphaFoldDB" id="A0A6M8HS40"/>
<dbReference type="EMBL" id="CP053708">
    <property type="protein sequence ID" value="QKE91011.1"/>
    <property type="molecule type" value="Genomic_DNA"/>
</dbReference>
<keyword evidence="1" id="KW-0732">Signal</keyword>
<evidence type="ECO:0000313" key="2">
    <source>
        <dbReference type="EMBL" id="QKE91011.1"/>
    </source>
</evidence>
<sequence length="459" mass="50551">MSFGPFRFLALILPVALASPSLGAHWAWAKVSSDEARQLRSTLTPFGAQKAGNADNTIPAWTGGLTRLPPGVAATDRMPDFYKDDRKILTIDGSNADGYEARLSPGTIYLLTHQDGYRIEIYPTHRPAAAPRWFYDATGANAISADARNVNWVSDAKGGIPFPIPHSGKEAIWNLNLGWRGVQTKSITSSFVVPPDGTPTLTTAVVGQRWSPYADMSYRTGAFVGYYQTELDDITGPAGRAGDVVLSWQSMDQTMVPQITWQFLPGQRRLRRARQLTYDGASVDCGAIMTVDERSLFSGPPDRYDIALVGKQEMYVPYDDNGMFLHRSGDLLGPNYLNPDDVRWELHRVWVLDLTLAAGKHHLLPHRRLYLDEDSWEALVSEDYGADGRLSRIGQAFNYMAPALPALIADTTVIYDTHKAGYCLSHGVTSDHPDERALVPATFDPGFFSPNMVAAASAR</sequence>
<evidence type="ECO:0000256" key="1">
    <source>
        <dbReference type="SAM" id="SignalP"/>
    </source>
</evidence>
<dbReference type="KEGG" id="lck:HN018_14000"/>